<reference evidence="1" key="1">
    <citation type="submission" date="2018-11" db="EMBL/GenBank/DDBJ databases">
        <authorList>
            <consortium name="Genoscope - CEA"/>
            <person name="William W."/>
        </authorList>
    </citation>
    <scope>NUCLEOTIDE SEQUENCE</scope>
</reference>
<organism evidence="1">
    <name type="scientific">Brassica oleracea</name>
    <name type="common">Wild cabbage</name>
    <dbReference type="NCBI Taxonomy" id="3712"/>
    <lineage>
        <taxon>Eukaryota</taxon>
        <taxon>Viridiplantae</taxon>
        <taxon>Streptophyta</taxon>
        <taxon>Embryophyta</taxon>
        <taxon>Tracheophyta</taxon>
        <taxon>Spermatophyta</taxon>
        <taxon>Magnoliopsida</taxon>
        <taxon>eudicotyledons</taxon>
        <taxon>Gunneridae</taxon>
        <taxon>Pentapetalae</taxon>
        <taxon>rosids</taxon>
        <taxon>malvids</taxon>
        <taxon>Brassicales</taxon>
        <taxon>Brassicaceae</taxon>
        <taxon>Brassiceae</taxon>
        <taxon>Brassica</taxon>
    </lineage>
</organism>
<name>A0A3P6FAT1_BRAOL</name>
<evidence type="ECO:0000313" key="1">
    <source>
        <dbReference type="EMBL" id="VDD49878.1"/>
    </source>
</evidence>
<accession>A0A3P6FAT1</accession>
<dbReference type="EMBL" id="LR031878">
    <property type="protein sequence ID" value="VDD49878.1"/>
    <property type="molecule type" value="Genomic_DNA"/>
</dbReference>
<sequence length="38" mass="4094">MAIEGKKNRKEQIDASSPSMAIEGSEININTVKTVTMA</sequence>
<proteinExistence type="predicted"/>
<gene>
    <name evidence="1" type="ORF">BOLC1T02267H</name>
</gene>
<protein>
    <submittedName>
        <fullName evidence="1">Uncharacterized protein</fullName>
    </submittedName>
</protein>
<dbReference type="AlphaFoldDB" id="A0A3P6FAT1"/>